<keyword evidence="14" id="KW-1185">Reference proteome</keyword>
<dbReference type="Gene3D" id="3.40.50.300">
    <property type="entry name" value="P-loop containing nucleotide triphosphate hydrolases"/>
    <property type="match status" value="1"/>
</dbReference>
<dbReference type="Pfam" id="PF13807">
    <property type="entry name" value="GNVR"/>
    <property type="match status" value="1"/>
</dbReference>
<comment type="catalytic activity">
    <reaction evidence="8">
        <text>L-tyrosyl-[protein] + ATP = O-phospho-L-tyrosyl-[protein] + ADP + H(+)</text>
        <dbReference type="Rhea" id="RHEA:10596"/>
        <dbReference type="Rhea" id="RHEA-COMP:10136"/>
        <dbReference type="Rhea" id="RHEA-COMP:20101"/>
        <dbReference type="ChEBI" id="CHEBI:15378"/>
        <dbReference type="ChEBI" id="CHEBI:30616"/>
        <dbReference type="ChEBI" id="CHEBI:46858"/>
        <dbReference type="ChEBI" id="CHEBI:61978"/>
        <dbReference type="ChEBI" id="CHEBI:456216"/>
        <dbReference type="EC" id="2.7.10.2"/>
    </reaction>
</comment>
<keyword evidence="9" id="KW-0175">Coiled coil</keyword>
<dbReference type="GO" id="GO:0005886">
    <property type="term" value="C:plasma membrane"/>
    <property type="evidence" value="ECO:0007669"/>
    <property type="project" value="TreeGrafter"/>
</dbReference>
<evidence type="ECO:0000256" key="1">
    <source>
        <dbReference type="ARBA" id="ARBA00007316"/>
    </source>
</evidence>
<proteinExistence type="inferred from homology"/>
<evidence type="ECO:0000256" key="8">
    <source>
        <dbReference type="ARBA" id="ARBA00051245"/>
    </source>
</evidence>
<evidence type="ECO:0000313" key="13">
    <source>
        <dbReference type="EMBL" id="TYB82419.1"/>
    </source>
</evidence>
<feature type="coiled-coil region" evidence="9">
    <location>
        <begin position="314"/>
        <end position="341"/>
    </location>
</feature>
<dbReference type="InterPro" id="IPR050445">
    <property type="entry name" value="Bact_polysacc_biosynth/exp"/>
</dbReference>
<reference evidence="13 14" key="1">
    <citation type="submission" date="2019-08" db="EMBL/GenBank/DDBJ databases">
        <title>Identification of a novel species of the genus Boseongicola.</title>
        <authorList>
            <person name="Zhang X.-Q."/>
        </authorList>
    </citation>
    <scope>NUCLEOTIDE SEQUENCE [LARGE SCALE GENOMIC DNA]</scope>
    <source>
        <strain evidence="13 14">HY14</strain>
    </source>
</reference>
<keyword evidence="10" id="KW-0812">Transmembrane</keyword>
<dbReference type="PANTHER" id="PTHR32309:SF13">
    <property type="entry name" value="FERRIC ENTEROBACTIN TRANSPORT PROTEIN FEPE"/>
    <property type="match status" value="1"/>
</dbReference>
<gene>
    <name evidence="13" type="ORF">FVF75_06805</name>
</gene>
<feature type="transmembrane region" description="Helical" evidence="10">
    <location>
        <begin position="37"/>
        <end position="58"/>
    </location>
</feature>
<evidence type="ECO:0000256" key="2">
    <source>
        <dbReference type="ARBA" id="ARBA00011903"/>
    </source>
</evidence>
<dbReference type="EMBL" id="VSIY01000004">
    <property type="protein sequence ID" value="TYB82419.1"/>
    <property type="molecule type" value="Genomic_DNA"/>
</dbReference>
<keyword evidence="3" id="KW-0808">Transferase</keyword>
<dbReference type="InterPro" id="IPR005702">
    <property type="entry name" value="Wzc-like_C"/>
</dbReference>
<comment type="similarity">
    <text evidence="1">Belongs to the CpsD/CapB family.</text>
</comment>
<evidence type="ECO:0000259" key="11">
    <source>
        <dbReference type="Pfam" id="PF13614"/>
    </source>
</evidence>
<feature type="domain" description="Tyrosine-protein kinase G-rich" evidence="12">
    <location>
        <begin position="376"/>
        <end position="447"/>
    </location>
</feature>
<dbReference type="SUPFAM" id="SSF52540">
    <property type="entry name" value="P-loop containing nucleoside triphosphate hydrolases"/>
    <property type="match status" value="1"/>
</dbReference>
<feature type="transmembrane region" description="Helical" evidence="10">
    <location>
        <begin position="428"/>
        <end position="448"/>
    </location>
</feature>
<evidence type="ECO:0000313" key="14">
    <source>
        <dbReference type="Proteomes" id="UP000322080"/>
    </source>
</evidence>
<organism evidence="13 14">
    <name type="scientific">Maritimibacter fusiformis</name>
    <dbReference type="NCBI Taxonomy" id="2603819"/>
    <lineage>
        <taxon>Bacteria</taxon>
        <taxon>Pseudomonadati</taxon>
        <taxon>Pseudomonadota</taxon>
        <taxon>Alphaproteobacteria</taxon>
        <taxon>Rhodobacterales</taxon>
        <taxon>Roseobacteraceae</taxon>
        <taxon>Maritimibacter</taxon>
    </lineage>
</organism>
<keyword evidence="5" id="KW-0418">Kinase</keyword>
<dbReference type="EC" id="2.7.10.2" evidence="2"/>
<dbReference type="PANTHER" id="PTHR32309">
    <property type="entry name" value="TYROSINE-PROTEIN KINASE"/>
    <property type="match status" value="1"/>
</dbReference>
<evidence type="ECO:0000256" key="7">
    <source>
        <dbReference type="ARBA" id="ARBA00023137"/>
    </source>
</evidence>
<dbReference type="GO" id="GO:0004713">
    <property type="term" value="F:protein tyrosine kinase activity"/>
    <property type="evidence" value="ECO:0007669"/>
    <property type="project" value="TreeGrafter"/>
</dbReference>
<dbReference type="CDD" id="cd05387">
    <property type="entry name" value="BY-kinase"/>
    <property type="match status" value="1"/>
</dbReference>
<feature type="coiled-coil region" evidence="9">
    <location>
        <begin position="205"/>
        <end position="261"/>
    </location>
</feature>
<sequence>MTTLDVQSPMTKRATARLEDADRVDVRGLLGALAGRHLFIGAIAIGTAALLYVVTGLLPSTWSADAKVMLDARHVSVVPSEEVMQSLDLSEPVILSEMAVMRSNILIGNLIDKIGVELLETALFDGPRPEDTMESRMSSLTWAIRRDLNVRREGESYVVAIDFKGRDPGLVAAIANGIADTYLEMQLANRRESVRQATTWIEEQVEDARIAVERAEAAVAAYKTERLARDGGSVETANQQLANLTGQLVTARAERVAAEAEFDQLKTILVEQGAAGLAKAVTSPVLERLAQDRLDLQREDGEWAGSFGTEHPQRQRIRGEIERVEAQLATEAQRVIDLRRNAVDVARLREASMVEGIHELENRIAGISENSLGLRQLEREASAARQNYETLLARFSAASGQDRLQRPDARIIERATYPEVPSAPRPKLMAAFGLMLGGTVGIGLALFFEMTRTTFRTRREIEAETGVKVLATLPKVVGSNLQEVIAGLRWNPNSMFGERIRQLRTFLLMQGRGGGNRVILVTSSYPDEGKSMTAMALAEMAALAGKSVLLVDADLRRSRLARDFGWAPEYDLADFILERADLAESIMTDEDLGINVLAAAHPCPEAADDLATDWLAPMMDELKRVYDVVIVDSPPLLKVSDGLVLAQVADSIVYVVRWDATPRAAVAEGLDALAGVGRGVTGIVLNQVDPKTAEKAYGEGYAAHA</sequence>
<dbReference type="InterPro" id="IPR025669">
    <property type="entry name" value="AAA_dom"/>
</dbReference>
<dbReference type="InterPro" id="IPR027417">
    <property type="entry name" value="P-loop_NTPase"/>
</dbReference>
<evidence type="ECO:0000256" key="3">
    <source>
        <dbReference type="ARBA" id="ARBA00022679"/>
    </source>
</evidence>
<dbReference type="Pfam" id="PF13614">
    <property type="entry name" value="AAA_31"/>
    <property type="match status" value="1"/>
</dbReference>
<name>A0A5D0RMS2_9RHOB</name>
<evidence type="ECO:0000259" key="12">
    <source>
        <dbReference type="Pfam" id="PF13807"/>
    </source>
</evidence>
<dbReference type="Proteomes" id="UP000322080">
    <property type="component" value="Unassembled WGS sequence"/>
</dbReference>
<keyword evidence="10" id="KW-0472">Membrane</keyword>
<keyword evidence="7" id="KW-0829">Tyrosine-protein kinase</keyword>
<evidence type="ECO:0000256" key="4">
    <source>
        <dbReference type="ARBA" id="ARBA00022741"/>
    </source>
</evidence>
<keyword evidence="4" id="KW-0547">Nucleotide-binding</keyword>
<keyword evidence="6" id="KW-0067">ATP-binding</keyword>
<evidence type="ECO:0000256" key="5">
    <source>
        <dbReference type="ARBA" id="ARBA00022777"/>
    </source>
</evidence>
<keyword evidence="10" id="KW-1133">Transmembrane helix</keyword>
<protein>
    <recommendedName>
        <fullName evidence="2">non-specific protein-tyrosine kinase</fullName>
        <ecNumber evidence="2">2.7.10.2</ecNumber>
    </recommendedName>
</protein>
<evidence type="ECO:0000256" key="9">
    <source>
        <dbReference type="SAM" id="Coils"/>
    </source>
</evidence>
<dbReference type="AlphaFoldDB" id="A0A5D0RMS2"/>
<feature type="domain" description="AAA" evidence="11">
    <location>
        <begin position="528"/>
        <end position="657"/>
    </location>
</feature>
<dbReference type="InterPro" id="IPR032807">
    <property type="entry name" value="GNVR"/>
</dbReference>
<accession>A0A5D0RMS2</accession>
<evidence type="ECO:0000256" key="10">
    <source>
        <dbReference type="SAM" id="Phobius"/>
    </source>
</evidence>
<evidence type="ECO:0000256" key="6">
    <source>
        <dbReference type="ARBA" id="ARBA00022840"/>
    </source>
</evidence>
<comment type="caution">
    <text evidence="13">The sequence shown here is derived from an EMBL/GenBank/DDBJ whole genome shotgun (WGS) entry which is preliminary data.</text>
</comment>